<dbReference type="EMBL" id="JAXOVC010000003">
    <property type="protein sequence ID" value="KAK4503700.1"/>
    <property type="molecule type" value="Genomic_DNA"/>
</dbReference>
<evidence type="ECO:0000313" key="1">
    <source>
        <dbReference type="EMBL" id="KAK4503700.1"/>
    </source>
</evidence>
<comment type="caution">
    <text evidence="1">The sequence shown here is derived from an EMBL/GenBank/DDBJ whole genome shotgun (WGS) entry which is preliminary data.</text>
</comment>
<evidence type="ECO:0000313" key="2">
    <source>
        <dbReference type="Proteomes" id="UP001305779"/>
    </source>
</evidence>
<name>A0ABR0ERC5_ZASCE</name>
<accession>A0ABR0ERC5</accession>
<protein>
    <submittedName>
        <fullName evidence="1">Uncharacterized protein</fullName>
    </submittedName>
</protein>
<gene>
    <name evidence="1" type="ORF">PRZ48_004615</name>
</gene>
<keyword evidence="2" id="KW-1185">Reference proteome</keyword>
<reference evidence="1 2" key="1">
    <citation type="journal article" date="2023" name="G3 (Bethesda)">
        <title>A chromosome-level genome assembly of Zasmidium syzygii isolated from banana leaves.</title>
        <authorList>
            <person name="van Westerhoven A.C."/>
            <person name="Mehrabi R."/>
            <person name="Talebi R."/>
            <person name="Steentjes M.B.F."/>
            <person name="Corcolon B."/>
            <person name="Chong P.A."/>
            <person name="Kema G.H.J."/>
            <person name="Seidl M.F."/>
        </authorList>
    </citation>
    <scope>NUCLEOTIDE SEQUENCE [LARGE SCALE GENOMIC DNA]</scope>
    <source>
        <strain evidence="1 2">P124</strain>
    </source>
</reference>
<organism evidence="1 2">
    <name type="scientific">Zasmidium cellare</name>
    <name type="common">Wine cellar mold</name>
    <name type="synonym">Racodium cellare</name>
    <dbReference type="NCBI Taxonomy" id="395010"/>
    <lineage>
        <taxon>Eukaryota</taxon>
        <taxon>Fungi</taxon>
        <taxon>Dikarya</taxon>
        <taxon>Ascomycota</taxon>
        <taxon>Pezizomycotina</taxon>
        <taxon>Dothideomycetes</taxon>
        <taxon>Dothideomycetidae</taxon>
        <taxon>Mycosphaerellales</taxon>
        <taxon>Mycosphaerellaceae</taxon>
        <taxon>Zasmidium</taxon>
    </lineage>
</organism>
<proteinExistence type="predicted"/>
<dbReference type="Proteomes" id="UP001305779">
    <property type="component" value="Unassembled WGS sequence"/>
</dbReference>
<sequence>MQLDSELPYIVALSSTTNFTDMFGSAYRGKMRGLSAGRRTFKGPFRFLDLPPELRNRVYSYAVFLQSRDIGYFRIPPVAQVSKQTRKESLPILFAENNFCCRVGCEWVPYFKRAPYGFPIVAKTSSAGVISMSRSMERLFIAIGDEAALFRDVTLDVFDADCTELVRLNQVHRKRFEFERAVARLRLRAGQQGPLEVSVEELQQHPRQNRRRTGPVVEGRDVDKAVERAVQVGRDLAARDGFKGFSLGDLKAVALALRVP</sequence>